<evidence type="ECO:0000313" key="3">
    <source>
        <dbReference type="Proteomes" id="UP000266484"/>
    </source>
</evidence>
<dbReference type="AlphaFoldDB" id="A0A399SSM6"/>
<comment type="caution">
    <text evidence="2">The sequence shown here is derived from an EMBL/GenBank/DDBJ whole genome shotgun (WGS) entry which is preliminary data.</text>
</comment>
<evidence type="ECO:0000259" key="1">
    <source>
        <dbReference type="Pfam" id="PF08818"/>
    </source>
</evidence>
<dbReference type="RefSeq" id="WP_147360067.1">
    <property type="nucleotide sequence ID" value="NZ_QWGT01000399.1"/>
</dbReference>
<evidence type="ECO:0000313" key="2">
    <source>
        <dbReference type="EMBL" id="RIJ44967.1"/>
    </source>
</evidence>
<dbReference type="SUPFAM" id="SSF159888">
    <property type="entry name" value="YdhG-like"/>
    <property type="match status" value="1"/>
</dbReference>
<dbReference type="InterPro" id="IPR014922">
    <property type="entry name" value="YdhG-like"/>
</dbReference>
<name>A0A399SSM6_9MICO</name>
<dbReference type="Pfam" id="PF08818">
    <property type="entry name" value="DUF1801"/>
    <property type="match status" value="1"/>
</dbReference>
<proteinExistence type="predicted"/>
<keyword evidence="3" id="KW-1185">Reference proteome</keyword>
<organism evidence="2 3">
    <name type="scientific">Clavibacter lycopersici</name>
    <dbReference type="NCBI Taxonomy" id="2301718"/>
    <lineage>
        <taxon>Bacteria</taxon>
        <taxon>Bacillati</taxon>
        <taxon>Actinomycetota</taxon>
        <taxon>Actinomycetes</taxon>
        <taxon>Micrococcales</taxon>
        <taxon>Microbacteriaceae</taxon>
        <taxon>Clavibacter</taxon>
    </lineage>
</organism>
<protein>
    <submittedName>
        <fullName evidence="2">DUF1801 domain-containing protein</fullName>
    </submittedName>
</protein>
<sequence>MPHGDPATSGHDVDARLAALVHPMGDAIAELRATVHAARPDAVESWKWNAPSWALADHFATLALRRPDEVLLILHAGARPRPGLPPLLVVDPTGLLRVAGPDRAIAAFRGADEVRAARPALEDA</sequence>
<gene>
    <name evidence="2" type="ORF">DZG00_15465</name>
</gene>
<dbReference type="Proteomes" id="UP000266484">
    <property type="component" value="Unassembled WGS sequence"/>
</dbReference>
<dbReference type="EMBL" id="QWGT01000399">
    <property type="protein sequence ID" value="RIJ44967.1"/>
    <property type="molecule type" value="Genomic_DNA"/>
</dbReference>
<feature type="domain" description="YdhG-like" evidence="1">
    <location>
        <begin position="26"/>
        <end position="116"/>
    </location>
</feature>
<accession>A0A399SSM6</accession>
<reference evidence="2 3" key="1">
    <citation type="submission" date="2018-08" db="EMBL/GenBank/DDBJ databases">
        <title>Genome Sequence of Clavibacter michiganensis Subspecies type strains, and the Atypical Peach-Colored Strains Isolated from Tomato.</title>
        <authorList>
            <person name="Osdaghi E."/>
            <person name="Portier P."/>
            <person name="Briand M."/>
            <person name="Jacques M.-A."/>
        </authorList>
    </citation>
    <scope>NUCLEOTIDE SEQUENCE [LARGE SCALE GENOMIC DNA]</scope>
    <source>
        <strain evidence="2 3">CFBP 8615</strain>
    </source>
</reference>
<feature type="non-terminal residue" evidence="2">
    <location>
        <position position="124"/>
    </location>
</feature>